<dbReference type="AlphaFoldDB" id="A0A0B5BG53"/>
<organism evidence="2 3">
    <name type="scientific">Geobacter pickeringii</name>
    <dbReference type="NCBI Taxonomy" id="345632"/>
    <lineage>
        <taxon>Bacteria</taxon>
        <taxon>Pseudomonadati</taxon>
        <taxon>Thermodesulfobacteriota</taxon>
        <taxon>Desulfuromonadia</taxon>
        <taxon>Geobacterales</taxon>
        <taxon>Geobacteraceae</taxon>
        <taxon>Geobacter</taxon>
    </lineage>
</organism>
<keyword evidence="3" id="KW-1185">Reference proteome</keyword>
<dbReference type="RefSeq" id="WP_039743828.1">
    <property type="nucleotide sequence ID" value="NZ_CP009788.1"/>
</dbReference>
<dbReference type="Pfam" id="PF12804">
    <property type="entry name" value="NTP_transf_3"/>
    <property type="match status" value="1"/>
</dbReference>
<proteinExistence type="predicted"/>
<evidence type="ECO:0000259" key="1">
    <source>
        <dbReference type="Pfam" id="PF12804"/>
    </source>
</evidence>
<dbReference type="Gene3D" id="3.90.550.10">
    <property type="entry name" value="Spore Coat Polysaccharide Biosynthesis Protein SpsA, Chain A"/>
    <property type="match status" value="1"/>
</dbReference>
<dbReference type="InterPro" id="IPR029044">
    <property type="entry name" value="Nucleotide-diphossugar_trans"/>
</dbReference>
<dbReference type="InterPro" id="IPR025877">
    <property type="entry name" value="MobA-like_NTP_Trfase"/>
</dbReference>
<dbReference type="OrthoDB" id="9779263at2"/>
<protein>
    <submittedName>
        <fullName evidence="2">4-diphosphocytidyl-2C-methyl-D-erythritol kinase</fullName>
    </submittedName>
</protein>
<evidence type="ECO:0000313" key="2">
    <source>
        <dbReference type="EMBL" id="AJE04114.1"/>
    </source>
</evidence>
<dbReference type="CDD" id="cd04182">
    <property type="entry name" value="GT_2_like_f"/>
    <property type="match status" value="1"/>
</dbReference>
<dbReference type="HOGENOM" id="CLU_061980_4_1_7"/>
<gene>
    <name evidence="2" type="ORF">GPICK_12780</name>
</gene>
<reference evidence="2 3" key="1">
    <citation type="journal article" date="2015" name="Genome Announc.">
        <title>Complete Genome of Geobacter pickeringii G13T, a Metal-Reducing Isolate from Sedimentary Kaolin Deposits.</title>
        <authorList>
            <person name="Badalamenti J.P."/>
            <person name="Bond D.R."/>
        </authorList>
    </citation>
    <scope>NUCLEOTIDE SEQUENCE [LARGE SCALE GENOMIC DNA]</scope>
    <source>
        <strain evidence="2 3">G13</strain>
    </source>
</reference>
<dbReference type="PANTHER" id="PTHR43777">
    <property type="entry name" value="MOLYBDENUM COFACTOR CYTIDYLYLTRANSFERASE"/>
    <property type="match status" value="1"/>
</dbReference>
<dbReference type="KEGG" id="gpi:GPICK_12780"/>
<dbReference type="EMBL" id="CP009788">
    <property type="protein sequence ID" value="AJE04114.1"/>
    <property type="molecule type" value="Genomic_DNA"/>
</dbReference>
<dbReference type="Proteomes" id="UP000057609">
    <property type="component" value="Chromosome"/>
</dbReference>
<dbReference type="GO" id="GO:0016301">
    <property type="term" value="F:kinase activity"/>
    <property type="evidence" value="ECO:0007669"/>
    <property type="project" value="UniProtKB-KW"/>
</dbReference>
<keyword evidence="2" id="KW-0418">Kinase</keyword>
<dbReference type="STRING" id="345632.GPICK_12780"/>
<dbReference type="GO" id="GO:0016779">
    <property type="term" value="F:nucleotidyltransferase activity"/>
    <property type="evidence" value="ECO:0007669"/>
    <property type="project" value="UniProtKB-ARBA"/>
</dbReference>
<dbReference type="PANTHER" id="PTHR43777:SF1">
    <property type="entry name" value="MOLYBDENUM COFACTOR CYTIDYLYLTRANSFERASE"/>
    <property type="match status" value="1"/>
</dbReference>
<sequence>MEVAALLLAAGNSRRMGVCKQLLRLADRPAIVHCVDTLVAAGIGEIVVVVGSRGDAVAAAVAGYPLTVAVNAGEECEMADSVRTGLARLAAGATAVMVALADHPLVRPDTIRALVERHREEPDAIIIPVHDGVKGHPTLFPRAVIAGIAALPTLREVIARHRDKVRLVPVADEGVVRDMDVWEDYLAVAERFSAGS</sequence>
<evidence type="ECO:0000313" key="3">
    <source>
        <dbReference type="Proteomes" id="UP000057609"/>
    </source>
</evidence>
<name>A0A0B5BG53_9BACT</name>
<accession>A0A0B5BG53</accession>
<feature type="domain" description="MobA-like NTP transferase" evidence="1">
    <location>
        <begin position="5"/>
        <end position="161"/>
    </location>
</feature>
<keyword evidence="2" id="KW-0808">Transferase</keyword>
<dbReference type="SUPFAM" id="SSF53448">
    <property type="entry name" value="Nucleotide-diphospho-sugar transferases"/>
    <property type="match status" value="1"/>
</dbReference>